<feature type="domain" description="Tify" evidence="6">
    <location>
        <begin position="268"/>
        <end position="301"/>
    </location>
</feature>
<comment type="function">
    <text evidence="4">Acts as a negative regulator of abscisic acid (ABA) response.</text>
</comment>
<comment type="subcellular location">
    <subcellularLocation>
        <location evidence="1 4">Nucleus</location>
    </subcellularLocation>
</comment>
<dbReference type="AlphaFoldDB" id="A0A540MMG7"/>
<evidence type="ECO:0000313" key="7">
    <source>
        <dbReference type="EMBL" id="TQD99978.1"/>
    </source>
</evidence>
<name>A0A540MMG7_MALBA</name>
<sequence>MAAANRDNVSQANNAALQKNTGDSQVPDLNLEFSLDRIYPENSNQNPLARSSSVATIMRPQEPQAAPHRAVSPVRSVRLPRASSLPTEKGLRRVIRPKIVRALRRLETKQKIAHRQQPAALPEVARAPAAPESPAAPAAPATPAALAALAVILPELKDSSVSCASNGRGALETVLYHYKAEGYLTGSRAANGAQSVETLHSQRNVTVPLMATSATATTTKEDGPSQSTPESPSKMVELDSGDDMVSLRTTGVGGRQIKGILYARDGEVNILCVCHGLFHSPAQFVKHAGGEEVENPLRHIIVCPSSY</sequence>
<proteinExistence type="inferred from homology"/>
<keyword evidence="3 4" id="KW-0539">Nucleus</keyword>
<dbReference type="Proteomes" id="UP000315295">
    <property type="component" value="Unassembled WGS sequence"/>
</dbReference>
<evidence type="ECO:0000313" key="8">
    <source>
        <dbReference type="Proteomes" id="UP000315295"/>
    </source>
</evidence>
<dbReference type="Pfam" id="PF16135">
    <property type="entry name" value="TDBD"/>
    <property type="match status" value="1"/>
</dbReference>
<evidence type="ECO:0000256" key="1">
    <source>
        <dbReference type="ARBA" id="ARBA00004123"/>
    </source>
</evidence>
<dbReference type="EMBL" id="VIEB01000224">
    <property type="protein sequence ID" value="TQD99978.1"/>
    <property type="molecule type" value="Genomic_DNA"/>
</dbReference>
<accession>A0A540MMG7</accession>
<keyword evidence="8" id="KW-1185">Reference proteome</keyword>
<dbReference type="InterPro" id="IPR031307">
    <property type="entry name" value="Ninja_fam"/>
</dbReference>
<feature type="compositionally biased region" description="Polar residues" evidence="5">
    <location>
        <begin position="215"/>
        <end position="231"/>
    </location>
</feature>
<comment type="caution">
    <text evidence="7">The sequence shown here is derived from an EMBL/GenBank/DDBJ whole genome shotgun (WGS) entry which is preliminary data.</text>
</comment>
<feature type="region of interest" description="Disordered" evidence="5">
    <location>
        <begin position="215"/>
        <end position="238"/>
    </location>
</feature>
<evidence type="ECO:0000256" key="5">
    <source>
        <dbReference type="SAM" id="MobiDB-lite"/>
    </source>
</evidence>
<dbReference type="PANTHER" id="PTHR31413:SF43">
    <property type="entry name" value="NINJA-FAMILY PROTEIN"/>
    <property type="match status" value="1"/>
</dbReference>
<evidence type="ECO:0000256" key="4">
    <source>
        <dbReference type="RuleBase" id="RU369029"/>
    </source>
</evidence>
<evidence type="ECO:0000259" key="6">
    <source>
        <dbReference type="Pfam" id="PF16135"/>
    </source>
</evidence>
<organism evidence="7 8">
    <name type="scientific">Malus baccata</name>
    <name type="common">Siberian crab apple</name>
    <name type="synonym">Pyrus baccata</name>
    <dbReference type="NCBI Taxonomy" id="106549"/>
    <lineage>
        <taxon>Eukaryota</taxon>
        <taxon>Viridiplantae</taxon>
        <taxon>Streptophyta</taxon>
        <taxon>Embryophyta</taxon>
        <taxon>Tracheophyta</taxon>
        <taxon>Spermatophyta</taxon>
        <taxon>Magnoliopsida</taxon>
        <taxon>eudicotyledons</taxon>
        <taxon>Gunneridae</taxon>
        <taxon>Pentapetalae</taxon>
        <taxon>rosids</taxon>
        <taxon>fabids</taxon>
        <taxon>Rosales</taxon>
        <taxon>Rosaceae</taxon>
        <taxon>Amygdaloideae</taxon>
        <taxon>Maleae</taxon>
        <taxon>Malus</taxon>
    </lineage>
</organism>
<protein>
    <recommendedName>
        <fullName evidence="4">Ninja-family protein</fullName>
    </recommendedName>
    <alternativeName>
        <fullName evidence="4">ABI-binding protein</fullName>
    </alternativeName>
</protein>
<gene>
    <name evidence="7" type="ORF">C1H46_014357</name>
</gene>
<reference evidence="7 8" key="1">
    <citation type="journal article" date="2019" name="G3 (Bethesda)">
        <title>Sequencing of a Wild Apple (Malus baccata) Genome Unravels the Differences Between Cultivated and Wild Apple Species Regarding Disease Resistance and Cold Tolerance.</title>
        <authorList>
            <person name="Chen X."/>
        </authorList>
    </citation>
    <scope>NUCLEOTIDE SEQUENCE [LARGE SCALE GENOMIC DNA]</scope>
    <source>
        <strain evidence="8">cv. Shandingzi</strain>
        <tissue evidence="7">Leaves</tissue>
    </source>
</reference>
<dbReference type="PANTHER" id="PTHR31413">
    <property type="entry name" value="AFP HOMOLOG 2"/>
    <property type="match status" value="1"/>
</dbReference>
<dbReference type="GO" id="GO:0005634">
    <property type="term" value="C:nucleus"/>
    <property type="evidence" value="ECO:0007669"/>
    <property type="project" value="UniProtKB-SubCell"/>
</dbReference>
<evidence type="ECO:0000256" key="2">
    <source>
        <dbReference type="ARBA" id="ARBA00006081"/>
    </source>
</evidence>
<comment type="similarity">
    <text evidence="2 4">Belongs to the Ninja family.</text>
</comment>
<dbReference type="InterPro" id="IPR032308">
    <property type="entry name" value="TDBD"/>
</dbReference>
<dbReference type="GO" id="GO:0045892">
    <property type="term" value="P:negative regulation of DNA-templated transcription"/>
    <property type="evidence" value="ECO:0007669"/>
    <property type="project" value="TreeGrafter"/>
</dbReference>
<dbReference type="GO" id="GO:0007165">
    <property type="term" value="P:signal transduction"/>
    <property type="evidence" value="ECO:0007669"/>
    <property type="project" value="InterPro"/>
</dbReference>
<dbReference type="STRING" id="106549.A0A540MMG7"/>
<evidence type="ECO:0000256" key="3">
    <source>
        <dbReference type="ARBA" id="ARBA00023242"/>
    </source>
</evidence>